<name>A0A162PYR9_PHYB8</name>
<feature type="compositionally biased region" description="Basic and acidic residues" evidence="1">
    <location>
        <begin position="21"/>
        <end position="50"/>
    </location>
</feature>
<reference evidence="3" key="1">
    <citation type="submission" date="2015-06" db="EMBL/GenBank/DDBJ databases">
        <title>Expansion of signal transduction pathways in fungi by whole-genome duplication.</title>
        <authorList>
            <consortium name="DOE Joint Genome Institute"/>
            <person name="Corrochano L.M."/>
            <person name="Kuo A."/>
            <person name="Marcet-Houben M."/>
            <person name="Polaino S."/>
            <person name="Salamov A."/>
            <person name="Villalobos J.M."/>
            <person name="Alvarez M.I."/>
            <person name="Avalos J."/>
            <person name="Benito E.P."/>
            <person name="Benoit I."/>
            <person name="Burger G."/>
            <person name="Camino L.P."/>
            <person name="Canovas D."/>
            <person name="Cerda-Olmedo E."/>
            <person name="Cheng J.-F."/>
            <person name="Dominguez A."/>
            <person name="Elias M."/>
            <person name="Eslava A.P."/>
            <person name="Glaser F."/>
            <person name="Grimwood J."/>
            <person name="Gutierrez G."/>
            <person name="Heitman J."/>
            <person name="Henrissat B."/>
            <person name="Iturriaga E.A."/>
            <person name="Lang B.F."/>
            <person name="Lavin J.L."/>
            <person name="Lee S."/>
            <person name="Li W."/>
            <person name="Lindquist E."/>
            <person name="Lopez-Garcia S."/>
            <person name="Luque E.M."/>
            <person name="Marcos A.T."/>
            <person name="Martin J."/>
            <person name="McCluskey K."/>
            <person name="Medina H.R."/>
            <person name="Miralles-Duran A."/>
            <person name="Miyazaki A."/>
            <person name="Munoz-Torres E."/>
            <person name="Oguiza J.A."/>
            <person name="Ohm R."/>
            <person name="Olmedo M."/>
            <person name="Orejas M."/>
            <person name="Ortiz-Castellanos L."/>
            <person name="Pisabarro A.G."/>
            <person name="Rodriguez-Romero J."/>
            <person name="Ruiz-Herrera J."/>
            <person name="Ruiz-Vazquez R."/>
            <person name="Sanz C."/>
            <person name="Schackwitz W."/>
            <person name="Schmutz J."/>
            <person name="Shahriari M."/>
            <person name="Shelest E."/>
            <person name="Silva-Franco F."/>
            <person name="Soanes D."/>
            <person name="Syed K."/>
            <person name="Tagua V.G."/>
            <person name="Talbot N.J."/>
            <person name="Thon M."/>
            <person name="De vries R.P."/>
            <person name="Wiebenga A."/>
            <person name="Yadav J.S."/>
            <person name="Braun E.L."/>
            <person name="Baker S."/>
            <person name="Garre V."/>
            <person name="Horwitz B."/>
            <person name="Torres-Martinez S."/>
            <person name="Idnurm A."/>
            <person name="Herrera-Estrella A."/>
            <person name="Gabaldon T."/>
            <person name="Grigoriev I.V."/>
        </authorList>
    </citation>
    <scope>NUCLEOTIDE SEQUENCE [LARGE SCALE GENOMIC DNA]</scope>
    <source>
        <strain evidence="3">NRRL 1555(-)</strain>
    </source>
</reference>
<proteinExistence type="predicted"/>
<keyword evidence="3" id="KW-1185">Reference proteome</keyword>
<evidence type="ECO:0000256" key="1">
    <source>
        <dbReference type="SAM" id="MobiDB-lite"/>
    </source>
</evidence>
<dbReference type="VEuPathDB" id="FungiDB:PHYBLDRAFT_143803"/>
<organism evidence="2 3">
    <name type="scientific">Phycomyces blakesleeanus (strain ATCC 8743b / DSM 1359 / FGSC 10004 / NBRC 33097 / NRRL 1555)</name>
    <dbReference type="NCBI Taxonomy" id="763407"/>
    <lineage>
        <taxon>Eukaryota</taxon>
        <taxon>Fungi</taxon>
        <taxon>Fungi incertae sedis</taxon>
        <taxon>Mucoromycota</taxon>
        <taxon>Mucoromycotina</taxon>
        <taxon>Mucoromycetes</taxon>
        <taxon>Mucorales</taxon>
        <taxon>Phycomycetaceae</taxon>
        <taxon>Phycomyces</taxon>
    </lineage>
</organism>
<protein>
    <submittedName>
        <fullName evidence="2">Uncharacterized protein</fullName>
    </submittedName>
</protein>
<gene>
    <name evidence="2" type="ORF">PHYBLDRAFT_143803</name>
</gene>
<dbReference type="RefSeq" id="XP_018293596.1">
    <property type="nucleotide sequence ID" value="XM_018431072.1"/>
</dbReference>
<dbReference type="GeneID" id="28991978"/>
<evidence type="ECO:0000313" key="2">
    <source>
        <dbReference type="EMBL" id="OAD75556.1"/>
    </source>
</evidence>
<dbReference type="AlphaFoldDB" id="A0A162PYR9"/>
<evidence type="ECO:0000313" key="3">
    <source>
        <dbReference type="Proteomes" id="UP000077315"/>
    </source>
</evidence>
<dbReference type="EMBL" id="KV440977">
    <property type="protein sequence ID" value="OAD75556.1"/>
    <property type="molecule type" value="Genomic_DNA"/>
</dbReference>
<dbReference type="InParanoid" id="A0A162PYR9"/>
<sequence length="83" mass="9210">MPVDLNKAQNISKGEDDEDSKNDGSDKASESSESCKDQEEHESSTFKHSDISVYSSKRRSTLFGNIVKNTAKRSVKSIDDIRA</sequence>
<dbReference type="Proteomes" id="UP000077315">
    <property type="component" value="Unassembled WGS sequence"/>
</dbReference>
<accession>A0A162PYR9</accession>
<feature type="region of interest" description="Disordered" evidence="1">
    <location>
        <begin position="1"/>
        <end position="51"/>
    </location>
</feature>